<dbReference type="RefSeq" id="WP_208616715.1">
    <property type="nucleotide sequence ID" value="NZ_JBIRUT010000021.1"/>
</dbReference>
<dbReference type="Proteomes" id="UP001611397">
    <property type="component" value="Unassembled WGS sequence"/>
</dbReference>
<sequence length="229" mass="25133">MRRTEYDEPQAAKRLHTTVAVLRWARHVGVVPDPDVRGYAWSRPAVEAMDAEGVRASMPREAISPYEAANRIAAALGTPNEPGQPPAVSTYAVERLIALGLLLDLSAHRRYTLLNPDQVDQVAAREGLAELLDREAPLGPEQAAARLGVRRVDFEWMRRLGWISPVSWGRVQFGASKAGAVNAPRFATGHVDDLPATHPEIDWTQLRRVGKGRRSPLAALRPEPTPVPA</sequence>
<accession>A0ABW7VIC9</accession>
<keyword evidence="2" id="KW-1185">Reference proteome</keyword>
<name>A0ABW7VIC9_STROI</name>
<evidence type="ECO:0000313" key="2">
    <source>
        <dbReference type="Proteomes" id="UP001611397"/>
    </source>
</evidence>
<dbReference type="EMBL" id="JBIRWM010000023">
    <property type="protein sequence ID" value="MFI2161142.1"/>
    <property type="molecule type" value="Genomic_DNA"/>
</dbReference>
<reference evidence="1 2" key="1">
    <citation type="submission" date="2024-10" db="EMBL/GenBank/DDBJ databases">
        <title>The Natural Products Discovery Center: Release of the First 8490 Sequenced Strains for Exploring Actinobacteria Biosynthetic Diversity.</title>
        <authorList>
            <person name="Kalkreuter E."/>
            <person name="Kautsar S.A."/>
            <person name="Yang D."/>
            <person name="Bader C.D."/>
            <person name="Teijaro C.N."/>
            <person name="Fluegel L."/>
            <person name="Davis C.M."/>
            <person name="Simpson J.R."/>
            <person name="Lauterbach L."/>
            <person name="Steele A.D."/>
            <person name="Gui C."/>
            <person name="Meng S."/>
            <person name="Li G."/>
            <person name="Viehrig K."/>
            <person name="Ye F."/>
            <person name="Su P."/>
            <person name="Kiefer A.F."/>
            <person name="Nichols A."/>
            <person name="Cepeda A.J."/>
            <person name="Yan W."/>
            <person name="Fan B."/>
            <person name="Jiang Y."/>
            <person name="Adhikari A."/>
            <person name="Zheng C.-J."/>
            <person name="Schuster L."/>
            <person name="Cowan T.M."/>
            <person name="Smanski M.J."/>
            <person name="Chevrette M.G."/>
            <person name="De Carvalho L.P.S."/>
            <person name="Shen B."/>
        </authorList>
    </citation>
    <scope>NUCLEOTIDE SEQUENCE [LARGE SCALE GENOMIC DNA]</scope>
    <source>
        <strain evidence="1 2">NPDC020295</strain>
    </source>
</reference>
<comment type="caution">
    <text evidence="1">The sequence shown here is derived from an EMBL/GenBank/DDBJ whole genome shotgun (WGS) entry which is preliminary data.</text>
</comment>
<protein>
    <submittedName>
        <fullName evidence="1">Uncharacterized protein</fullName>
    </submittedName>
</protein>
<evidence type="ECO:0000313" key="1">
    <source>
        <dbReference type="EMBL" id="MFI2161142.1"/>
    </source>
</evidence>
<organism evidence="1 2">
    <name type="scientific">Streptomyces olivaceoviridis</name>
    <name type="common">Streptomyces corchorusii</name>
    <dbReference type="NCBI Taxonomy" id="1921"/>
    <lineage>
        <taxon>Bacteria</taxon>
        <taxon>Bacillati</taxon>
        <taxon>Actinomycetota</taxon>
        <taxon>Actinomycetes</taxon>
        <taxon>Kitasatosporales</taxon>
        <taxon>Streptomycetaceae</taxon>
        <taxon>Streptomyces</taxon>
    </lineage>
</organism>
<gene>
    <name evidence="1" type="ORF">ACH49L_36645</name>
</gene>
<proteinExistence type="predicted"/>